<organism evidence="1">
    <name type="scientific">bioreactor metagenome</name>
    <dbReference type="NCBI Taxonomy" id="1076179"/>
    <lineage>
        <taxon>unclassified sequences</taxon>
        <taxon>metagenomes</taxon>
        <taxon>ecological metagenomes</taxon>
    </lineage>
</organism>
<accession>A0A645EXQ3</accession>
<sequence length="98" mass="10724">MQIEHAGVVIFGKVAIERRDGSGARPVGRQIGHQLAPLLGRPGTMPGGAQTAHKHLARLGKVRAIAMLLYVHHGIHIVRAQRAQQDWHRSGHQILSNQ</sequence>
<evidence type="ECO:0000313" key="1">
    <source>
        <dbReference type="EMBL" id="MPN05949.1"/>
    </source>
</evidence>
<name>A0A645EXQ3_9ZZZZ</name>
<gene>
    <name evidence="1" type="ORF">SDC9_153203</name>
</gene>
<protein>
    <submittedName>
        <fullName evidence="1">Uncharacterized protein</fullName>
    </submittedName>
</protein>
<dbReference type="EMBL" id="VSSQ01051833">
    <property type="protein sequence ID" value="MPN05949.1"/>
    <property type="molecule type" value="Genomic_DNA"/>
</dbReference>
<dbReference type="AlphaFoldDB" id="A0A645EXQ3"/>
<reference evidence="1" key="1">
    <citation type="submission" date="2019-08" db="EMBL/GenBank/DDBJ databases">
        <authorList>
            <person name="Kucharzyk K."/>
            <person name="Murdoch R.W."/>
            <person name="Higgins S."/>
            <person name="Loffler F."/>
        </authorList>
    </citation>
    <scope>NUCLEOTIDE SEQUENCE</scope>
</reference>
<proteinExistence type="predicted"/>
<comment type="caution">
    <text evidence="1">The sequence shown here is derived from an EMBL/GenBank/DDBJ whole genome shotgun (WGS) entry which is preliminary data.</text>
</comment>